<organism evidence="1">
    <name type="scientific">mine drainage metagenome</name>
    <dbReference type="NCBI Taxonomy" id="410659"/>
    <lineage>
        <taxon>unclassified sequences</taxon>
        <taxon>metagenomes</taxon>
        <taxon>ecological metagenomes</taxon>
    </lineage>
</organism>
<protein>
    <submittedName>
        <fullName evidence="1">Uncharacterized protein</fullName>
    </submittedName>
</protein>
<evidence type="ECO:0000313" key="1">
    <source>
        <dbReference type="EMBL" id="CBH76375.1"/>
    </source>
</evidence>
<accession>E6PIT4</accession>
<gene>
    <name evidence="1" type="ORF">CARN1_0855</name>
</gene>
<proteinExistence type="predicted"/>
<dbReference type="AlphaFoldDB" id="E6PIT4"/>
<comment type="caution">
    <text evidence="1">The sequence shown here is derived from an EMBL/GenBank/DDBJ whole genome shotgun (WGS) entry which is preliminary data.</text>
</comment>
<dbReference type="EMBL" id="CABL01000019">
    <property type="protein sequence ID" value="CBH76375.1"/>
    <property type="molecule type" value="Genomic_DNA"/>
</dbReference>
<reference evidence="1" key="1">
    <citation type="submission" date="2009-10" db="EMBL/GenBank/DDBJ databases">
        <title>Diversity of trophic interactions inside an arsenic-rich microbial ecosystem.</title>
        <authorList>
            <person name="Bertin P.N."/>
            <person name="Heinrich-Salmeron A."/>
            <person name="Pelletier E."/>
            <person name="Goulhen-Chollet F."/>
            <person name="Arsene-Ploetze F."/>
            <person name="Gallien S."/>
            <person name="Calteau A."/>
            <person name="Vallenet D."/>
            <person name="Casiot C."/>
            <person name="Chane-Woon-Ming B."/>
            <person name="Giloteaux L."/>
            <person name="Barakat M."/>
            <person name="Bonnefoy V."/>
            <person name="Bruneel O."/>
            <person name="Chandler M."/>
            <person name="Cleiss J."/>
            <person name="Duran R."/>
            <person name="Elbaz-Poulichet F."/>
            <person name="Fonknechten N."/>
            <person name="Lauga B."/>
            <person name="Mornico D."/>
            <person name="Ortet P."/>
            <person name="Schaeffer C."/>
            <person name="Siguier P."/>
            <person name="Alexander Thil Smith A."/>
            <person name="Van Dorsselaer A."/>
            <person name="Weissenbach J."/>
            <person name="Medigue C."/>
            <person name="Le Paslier D."/>
        </authorList>
    </citation>
    <scope>NUCLEOTIDE SEQUENCE</scope>
</reference>
<name>E6PIT4_9ZZZZ</name>
<sequence>MTPASTRQPLVIPRTIRFRYLSGIVALNILSEDGTGDWHPHILSEPLLDAPATFLAGEGEATNAPAGSLDRGSSASKFRRRGYESAASSIACSVSIRRMRVLLTHGYQAKDQRHRRRRA</sequence>